<protein>
    <recommendedName>
        <fullName evidence="3">DUF1217 domain-containing protein</fullName>
    </recommendedName>
</protein>
<name>B8EK63_METSB</name>
<dbReference type="STRING" id="395965.Msil_1655"/>
<dbReference type="Proteomes" id="UP000002257">
    <property type="component" value="Chromosome"/>
</dbReference>
<keyword evidence="2" id="KW-1185">Reference proteome</keyword>
<dbReference type="AlphaFoldDB" id="B8EK63"/>
<evidence type="ECO:0000313" key="1">
    <source>
        <dbReference type="EMBL" id="ACK50603.1"/>
    </source>
</evidence>
<gene>
    <name evidence="1" type="ordered locus">Msil_1655</name>
</gene>
<dbReference type="SUPFAM" id="SSF158837">
    <property type="entry name" value="AGR C 984p-like"/>
    <property type="match status" value="1"/>
</dbReference>
<dbReference type="InterPro" id="IPR023157">
    <property type="entry name" value="AGR-C-984p-like_sf"/>
</dbReference>
<dbReference type="eggNOG" id="ENOG502ZBJH">
    <property type="taxonomic scope" value="Bacteria"/>
</dbReference>
<dbReference type="EMBL" id="CP001280">
    <property type="protein sequence ID" value="ACK50603.1"/>
    <property type="molecule type" value="Genomic_DNA"/>
</dbReference>
<dbReference type="Gene3D" id="1.10.3700.10">
    <property type="entry name" value="AGR C 984p-like"/>
    <property type="match status" value="1"/>
</dbReference>
<dbReference type="RefSeq" id="WP_012590673.1">
    <property type="nucleotide sequence ID" value="NC_011666.1"/>
</dbReference>
<accession>B8EK63</accession>
<dbReference type="HOGENOM" id="CLU_074035_0_0_5"/>
<sequence length="259" mass="27820">MLNSTLYYTMLTRDFSKSLATAASDTVAKRETAYYEANIGKVKSVDDLMKNQRLYAYVLKAYGLSDMAYAKGLIRKVLTSDVTDGASLANTLSGGRYKALAAAYNFSAKGAVGTISAEAQKTTKDNYVEQTLEANVGKQNDGAKMALYFKRIAPTVKSAYGILADKTLLGVVQTAFGLSASMSQQNIDVQAKTINALFKIGDLQNPAKLQKLIQRFTANYDAQHPMGVSMTPSSALEVSTPDISQSLLMSLANLKLGGS</sequence>
<evidence type="ECO:0000313" key="2">
    <source>
        <dbReference type="Proteomes" id="UP000002257"/>
    </source>
</evidence>
<evidence type="ECO:0008006" key="3">
    <source>
        <dbReference type="Google" id="ProtNLM"/>
    </source>
</evidence>
<dbReference type="InterPro" id="IPR010626">
    <property type="entry name" value="DUF1217"/>
</dbReference>
<organism evidence="1 2">
    <name type="scientific">Methylocella silvestris (strain DSM 15510 / CIP 108128 / LMG 27833 / NCIMB 13906 / BL2)</name>
    <dbReference type="NCBI Taxonomy" id="395965"/>
    <lineage>
        <taxon>Bacteria</taxon>
        <taxon>Pseudomonadati</taxon>
        <taxon>Pseudomonadota</taxon>
        <taxon>Alphaproteobacteria</taxon>
        <taxon>Hyphomicrobiales</taxon>
        <taxon>Beijerinckiaceae</taxon>
        <taxon>Methylocella</taxon>
    </lineage>
</organism>
<dbReference type="OrthoDB" id="7824597at2"/>
<reference evidence="1 2" key="1">
    <citation type="journal article" date="2010" name="J. Bacteriol.">
        <title>Complete genome sequence of the aerobic facultative methanotroph Methylocella silvestris BL2.</title>
        <authorList>
            <person name="Chen Y."/>
            <person name="Crombie A."/>
            <person name="Rahman M.T."/>
            <person name="Dedysh S.N."/>
            <person name="Liesack W."/>
            <person name="Stott M.B."/>
            <person name="Alam M."/>
            <person name="Theisen A.R."/>
            <person name="Murrell J.C."/>
            <person name="Dunfield P.F."/>
        </authorList>
    </citation>
    <scope>NUCLEOTIDE SEQUENCE [LARGE SCALE GENOMIC DNA]</scope>
    <source>
        <strain evidence="2">DSM 15510 / CIP 108128 / LMG 27833 / NCIMB 13906 / BL2</strain>
    </source>
</reference>
<proteinExistence type="predicted"/>
<dbReference type="KEGG" id="msl:Msil_1655"/>
<dbReference type="Pfam" id="PF06748">
    <property type="entry name" value="DUF1217"/>
    <property type="match status" value="1"/>
</dbReference>